<gene>
    <name evidence="2" type="ORF">A1O5_03140</name>
</gene>
<dbReference type="HOGENOM" id="CLU_1981428_0_0_1"/>
<feature type="region of interest" description="Disordered" evidence="1">
    <location>
        <begin position="1"/>
        <end position="55"/>
    </location>
</feature>
<feature type="compositionally biased region" description="Basic and acidic residues" evidence="1">
    <location>
        <begin position="34"/>
        <end position="50"/>
    </location>
</feature>
<evidence type="ECO:0000256" key="1">
    <source>
        <dbReference type="SAM" id="MobiDB-lite"/>
    </source>
</evidence>
<dbReference type="AlphaFoldDB" id="W9X7V1"/>
<sequence>MVAGKKTPESGEDAAKAEIEGNTSSTENVPYKDGVGESSEKDPGIGDGKENPSSLGAYSLEDIVLVTVGEKKVQYRIHKKIIISNVRFSTNALVSARKNRRRMQFPSLAMTRRLLRSSLNGSTPVA</sequence>
<organism evidence="2 3">
    <name type="scientific">Cladophialophora psammophila CBS 110553</name>
    <dbReference type="NCBI Taxonomy" id="1182543"/>
    <lineage>
        <taxon>Eukaryota</taxon>
        <taxon>Fungi</taxon>
        <taxon>Dikarya</taxon>
        <taxon>Ascomycota</taxon>
        <taxon>Pezizomycotina</taxon>
        <taxon>Eurotiomycetes</taxon>
        <taxon>Chaetothyriomycetidae</taxon>
        <taxon>Chaetothyriales</taxon>
        <taxon>Herpotrichiellaceae</taxon>
        <taxon>Cladophialophora</taxon>
    </lineage>
</organism>
<protein>
    <submittedName>
        <fullName evidence="2">Uncharacterized protein</fullName>
    </submittedName>
</protein>
<reference evidence="2 3" key="1">
    <citation type="submission" date="2013-03" db="EMBL/GenBank/DDBJ databases">
        <title>The Genome Sequence of Cladophialophora psammophila CBS 110553.</title>
        <authorList>
            <consortium name="The Broad Institute Genomics Platform"/>
            <person name="Cuomo C."/>
            <person name="de Hoog S."/>
            <person name="Gorbushina A."/>
            <person name="Walker B."/>
            <person name="Young S.K."/>
            <person name="Zeng Q."/>
            <person name="Gargeya S."/>
            <person name="Fitzgerald M."/>
            <person name="Haas B."/>
            <person name="Abouelleil A."/>
            <person name="Allen A.W."/>
            <person name="Alvarado L."/>
            <person name="Arachchi H.M."/>
            <person name="Berlin A.M."/>
            <person name="Chapman S.B."/>
            <person name="Gainer-Dewar J."/>
            <person name="Goldberg J."/>
            <person name="Griggs A."/>
            <person name="Gujja S."/>
            <person name="Hansen M."/>
            <person name="Howarth C."/>
            <person name="Imamovic A."/>
            <person name="Ireland A."/>
            <person name="Larimer J."/>
            <person name="McCowan C."/>
            <person name="Murphy C."/>
            <person name="Pearson M."/>
            <person name="Poon T.W."/>
            <person name="Priest M."/>
            <person name="Roberts A."/>
            <person name="Saif S."/>
            <person name="Shea T."/>
            <person name="Sisk P."/>
            <person name="Sykes S."/>
            <person name="Wortman J."/>
            <person name="Nusbaum C."/>
            <person name="Birren B."/>
        </authorList>
    </citation>
    <scope>NUCLEOTIDE SEQUENCE [LARGE SCALE GENOMIC DNA]</scope>
    <source>
        <strain evidence="2 3">CBS 110553</strain>
    </source>
</reference>
<keyword evidence="3" id="KW-1185">Reference proteome</keyword>
<proteinExistence type="predicted"/>
<dbReference type="GeneID" id="19187870"/>
<evidence type="ECO:0000313" key="2">
    <source>
        <dbReference type="EMBL" id="EXJ73380.1"/>
    </source>
</evidence>
<feature type="compositionally biased region" description="Basic and acidic residues" evidence="1">
    <location>
        <begin position="1"/>
        <end position="19"/>
    </location>
</feature>
<dbReference type="EMBL" id="AMGX01000004">
    <property type="protein sequence ID" value="EXJ73380.1"/>
    <property type="molecule type" value="Genomic_DNA"/>
</dbReference>
<name>W9X7V1_9EURO</name>
<dbReference type="Proteomes" id="UP000019471">
    <property type="component" value="Unassembled WGS sequence"/>
</dbReference>
<comment type="caution">
    <text evidence="2">The sequence shown here is derived from an EMBL/GenBank/DDBJ whole genome shotgun (WGS) entry which is preliminary data.</text>
</comment>
<accession>W9X7V1</accession>
<dbReference type="RefSeq" id="XP_007741943.1">
    <property type="nucleotide sequence ID" value="XM_007743753.1"/>
</dbReference>
<evidence type="ECO:0000313" key="3">
    <source>
        <dbReference type="Proteomes" id="UP000019471"/>
    </source>
</evidence>